<evidence type="ECO:0000313" key="7">
    <source>
        <dbReference type="Proteomes" id="UP000838412"/>
    </source>
</evidence>
<reference evidence="6" key="1">
    <citation type="submission" date="2022-01" db="EMBL/GenBank/DDBJ databases">
        <authorList>
            <person name="Braso-Vives M."/>
        </authorList>
    </citation>
    <scope>NUCLEOTIDE SEQUENCE</scope>
</reference>
<dbReference type="SMART" id="SM00034">
    <property type="entry name" value="CLECT"/>
    <property type="match status" value="1"/>
</dbReference>
<dbReference type="PANTHER" id="PTHR22799">
    <property type="entry name" value="TETRANECTIN-RELATED"/>
    <property type="match status" value="1"/>
</dbReference>
<organism evidence="6 7">
    <name type="scientific">Branchiostoma lanceolatum</name>
    <name type="common">Common lancelet</name>
    <name type="synonym">Amphioxus lanceolatum</name>
    <dbReference type="NCBI Taxonomy" id="7740"/>
    <lineage>
        <taxon>Eukaryota</taxon>
        <taxon>Metazoa</taxon>
        <taxon>Chordata</taxon>
        <taxon>Cephalochordata</taxon>
        <taxon>Leptocardii</taxon>
        <taxon>Amphioxiformes</taxon>
        <taxon>Branchiostomatidae</taxon>
        <taxon>Branchiostoma</taxon>
    </lineage>
</organism>
<keyword evidence="4" id="KW-1133">Transmembrane helix</keyword>
<evidence type="ECO:0000256" key="3">
    <source>
        <dbReference type="SAM" id="MobiDB-lite"/>
    </source>
</evidence>
<dbReference type="GO" id="GO:0030246">
    <property type="term" value="F:carbohydrate binding"/>
    <property type="evidence" value="ECO:0007669"/>
    <property type="project" value="UniProtKB-KW"/>
</dbReference>
<dbReference type="CDD" id="cd00037">
    <property type="entry name" value="CLECT"/>
    <property type="match status" value="1"/>
</dbReference>
<dbReference type="InterPro" id="IPR018378">
    <property type="entry name" value="C-type_lectin_CS"/>
</dbReference>
<dbReference type="InterPro" id="IPR016187">
    <property type="entry name" value="CTDL_fold"/>
</dbReference>
<dbReference type="InterPro" id="IPR051663">
    <property type="entry name" value="CLec_Tetranectin-domain"/>
</dbReference>
<dbReference type="AlphaFoldDB" id="A0A8J9YLM8"/>
<dbReference type="PANTHER" id="PTHR22799:SF6">
    <property type="entry name" value="C-TYPE LECTIN DOMAIN FAMILY 4 MEMBER M-LIKE"/>
    <property type="match status" value="1"/>
</dbReference>
<feature type="domain" description="C-type lectin" evidence="5">
    <location>
        <begin position="242"/>
        <end position="360"/>
    </location>
</feature>
<evidence type="ECO:0000256" key="2">
    <source>
        <dbReference type="ARBA" id="ARBA00023157"/>
    </source>
</evidence>
<dbReference type="PROSITE" id="PS00615">
    <property type="entry name" value="C_TYPE_LECTIN_1"/>
    <property type="match status" value="1"/>
</dbReference>
<evidence type="ECO:0000313" key="6">
    <source>
        <dbReference type="EMBL" id="CAH1224744.1"/>
    </source>
</evidence>
<dbReference type="PROSITE" id="PS50041">
    <property type="entry name" value="C_TYPE_LECTIN_2"/>
    <property type="match status" value="1"/>
</dbReference>
<dbReference type="Pfam" id="PF00059">
    <property type="entry name" value="Lectin_C"/>
    <property type="match status" value="1"/>
</dbReference>
<dbReference type="Gene3D" id="3.10.100.10">
    <property type="entry name" value="Mannose-Binding Protein A, subunit A"/>
    <property type="match status" value="1"/>
</dbReference>
<evidence type="ECO:0000259" key="5">
    <source>
        <dbReference type="PROSITE" id="PS50041"/>
    </source>
</evidence>
<accession>A0A8J9YLM8</accession>
<feature type="transmembrane region" description="Helical" evidence="4">
    <location>
        <begin position="111"/>
        <end position="133"/>
    </location>
</feature>
<name>A0A8J9YLM8_BRALA</name>
<feature type="compositionally biased region" description="Polar residues" evidence="3">
    <location>
        <begin position="1"/>
        <end position="14"/>
    </location>
</feature>
<protein>
    <submittedName>
        <fullName evidence="6">BCAN protein</fullName>
    </submittedName>
</protein>
<feature type="region of interest" description="Disordered" evidence="3">
    <location>
        <begin position="213"/>
        <end position="232"/>
    </location>
</feature>
<sequence length="366" mass="39712">MDKNSSLETSSAVGTNAGPPVASRTEDAGEGLAAMDENCCEKAYYAKDTGNEYEEACAVSKLRSSAGRRAPEQNAPTESSTDAVVGNYIPGVGMRSPGQSRVCTSAMMKTVSALSLVLNCCLLGTVIFLAVGMTDLKLSVNRLDKKTEMNSADLSNVADRLQQATKSAHGLSTSFGKHEQALAKLAASLAQLNGSQMSGISEMLKLLEKAGDKTENLQEKSDDHERAETHPLRPCPDGYKKYRQLCFRVFETTETFSGAAAACRVDGGTLAMPRDPGTNGFLVSLINTKYAYGGSGDYWFGLHDRNEEGKWEWLDGTALETRSTMWGKKQPNKHGHCGVYGWRNLWYNVACHRELMFVCQVMAPDA</sequence>
<dbReference type="Proteomes" id="UP000838412">
    <property type="component" value="Chromosome 1"/>
</dbReference>
<proteinExistence type="predicted"/>
<keyword evidence="4" id="KW-0472">Membrane</keyword>
<feature type="region of interest" description="Disordered" evidence="3">
    <location>
        <begin position="1"/>
        <end position="28"/>
    </location>
</feature>
<keyword evidence="2" id="KW-1015">Disulfide bond</keyword>
<feature type="compositionally biased region" description="Basic and acidic residues" evidence="3">
    <location>
        <begin position="213"/>
        <end position="231"/>
    </location>
</feature>
<gene>
    <name evidence="6" type="primary">BCAN</name>
    <name evidence="6" type="ORF">BLAG_LOCUS43</name>
</gene>
<dbReference type="SUPFAM" id="SSF56436">
    <property type="entry name" value="C-type lectin-like"/>
    <property type="match status" value="1"/>
</dbReference>
<keyword evidence="4" id="KW-0812">Transmembrane</keyword>
<dbReference type="InterPro" id="IPR016186">
    <property type="entry name" value="C-type_lectin-like/link_sf"/>
</dbReference>
<keyword evidence="7" id="KW-1185">Reference proteome</keyword>
<evidence type="ECO:0000256" key="1">
    <source>
        <dbReference type="ARBA" id="ARBA00022734"/>
    </source>
</evidence>
<keyword evidence="1" id="KW-0430">Lectin</keyword>
<dbReference type="OrthoDB" id="441660at2759"/>
<dbReference type="EMBL" id="OV696686">
    <property type="protein sequence ID" value="CAH1224744.1"/>
    <property type="molecule type" value="Genomic_DNA"/>
</dbReference>
<dbReference type="InterPro" id="IPR001304">
    <property type="entry name" value="C-type_lectin-like"/>
</dbReference>
<evidence type="ECO:0000256" key="4">
    <source>
        <dbReference type="SAM" id="Phobius"/>
    </source>
</evidence>